<keyword evidence="3" id="KW-1185">Reference proteome</keyword>
<dbReference type="NCBIfam" id="TIGR01764">
    <property type="entry name" value="excise"/>
    <property type="match status" value="1"/>
</dbReference>
<sequence>MGLNILYEEVTIIINSESDILDVEEVIEILYIGRNYVYKLLNSGELKAFRVGRKWRIPKKCLEEYIIERSRI</sequence>
<dbReference type="RefSeq" id="WP_021619977.1">
    <property type="nucleotide sequence ID" value="NZ_KE952712.1"/>
</dbReference>
<dbReference type="EMBL" id="AWSJ01000373">
    <property type="protein sequence ID" value="ERI04834.1"/>
    <property type="molecule type" value="Genomic_DNA"/>
</dbReference>
<evidence type="ECO:0000259" key="1">
    <source>
        <dbReference type="Pfam" id="PF12728"/>
    </source>
</evidence>
<evidence type="ECO:0000313" key="2">
    <source>
        <dbReference type="EMBL" id="ERI04834.1"/>
    </source>
</evidence>
<dbReference type="GeneID" id="99678102"/>
<dbReference type="STRING" id="649747.HMPREF0083_05912"/>
<feature type="domain" description="Helix-turn-helix" evidence="1">
    <location>
        <begin position="21"/>
        <end position="69"/>
    </location>
</feature>
<proteinExistence type="predicted"/>
<dbReference type="GO" id="GO:0003677">
    <property type="term" value="F:DNA binding"/>
    <property type="evidence" value="ECO:0007669"/>
    <property type="project" value="InterPro"/>
</dbReference>
<reference evidence="2 3" key="1">
    <citation type="submission" date="2013-08" db="EMBL/GenBank/DDBJ databases">
        <authorList>
            <person name="Weinstock G."/>
            <person name="Sodergren E."/>
            <person name="Wylie T."/>
            <person name="Fulton L."/>
            <person name="Fulton R."/>
            <person name="Fronick C."/>
            <person name="O'Laughlin M."/>
            <person name="Godfrey J."/>
            <person name="Miner T."/>
            <person name="Herter B."/>
            <person name="Appelbaum E."/>
            <person name="Cordes M."/>
            <person name="Lek S."/>
            <person name="Wollam A."/>
            <person name="Pepin K.H."/>
            <person name="Palsikar V.B."/>
            <person name="Mitreva M."/>
            <person name="Wilson R.K."/>
        </authorList>
    </citation>
    <scope>NUCLEOTIDE SEQUENCE [LARGE SCALE GENOMIC DNA]</scope>
    <source>
        <strain evidence="2 3">ATCC 12856</strain>
    </source>
</reference>
<dbReference type="InterPro" id="IPR010093">
    <property type="entry name" value="SinI_DNA-bd"/>
</dbReference>
<comment type="caution">
    <text evidence="2">The sequence shown here is derived from an EMBL/GenBank/DDBJ whole genome shotgun (WGS) entry which is preliminary data.</text>
</comment>
<gene>
    <name evidence="2" type="ORF">HMPREF0083_05912</name>
</gene>
<protein>
    <submittedName>
        <fullName evidence="2">DNA binding domain, excisionase family</fullName>
    </submittedName>
</protein>
<name>U1W8M3_ANEAE</name>
<organism evidence="2 3">
    <name type="scientific">Aneurinibacillus aneurinilyticus ATCC 12856</name>
    <dbReference type="NCBI Taxonomy" id="649747"/>
    <lineage>
        <taxon>Bacteria</taxon>
        <taxon>Bacillati</taxon>
        <taxon>Bacillota</taxon>
        <taxon>Bacilli</taxon>
        <taxon>Bacillales</taxon>
        <taxon>Paenibacillaceae</taxon>
        <taxon>Aneurinibacillus group</taxon>
        <taxon>Aneurinibacillus</taxon>
    </lineage>
</organism>
<evidence type="ECO:0000313" key="3">
    <source>
        <dbReference type="Proteomes" id="UP000016511"/>
    </source>
</evidence>
<dbReference type="Proteomes" id="UP000016511">
    <property type="component" value="Unassembled WGS sequence"/>
</dbReference>
<accession>U1W8M3</accession>
<dbReference type="InterPro" id="IPR041657">
    <property type="entry name" value="HTH_17"/>
</dbReference>
<dbReference type="HOGENOM" id="CLU_140176_16_1_9"/>
<dbReference type="AlphaFoldDB" id="U1W8M3"/>
<dbReference type="Pfam" id="PF12728">
    <property type="entry name" value="HTH_17"/>
    <property type="match status" value="1"/>
</dbReference>